<evidence type="ECO:0000256" key="12">
    <source>
        <dbReference type="ARBA" id="ARBA00048483"/>
    </source>
</evidence>
<dbReference type="GO" id="GO:0005886">
    <property type="term" value="C:plasma membrane"/>
    <property type="evidence" value="ECO:0007669"/>
    <property type="project" value="UniProtKB-SubCell"/>
</dbReference>
<protein>
    <recommendedName>
        <fullName evidence="3">ferric-chelate reductase (NADPH)</fullName>
        <ecNumber evidence="3">1.16.1.9</ecNumber>
    </recommendedName>
</protein>
<dbReference type="InterPro" id="IPR051410">
    <property type="entry name" value="Ferric/Cupric_Reductase"/>
</dbReference>
<feature type="transmembrane region" description="Helical" evidence="14">
    <location>
        <begin position="131"/>
        <end position="152"/>
    </location>
</feature>
<dbReference type="GO" id="GO:0052851">
    <property type="term" value="F:ferric-chelate reductase (NADPH) activity"/>
    <property type="evidence" value="ECO:0007669"/>
    <property type="project" value="UniProtKB-EC"/>
</dbReference>
<dbReference type="GO" id="GO:0006826">
    <property type="term" value="P:iron ion transport"/>
    <property type="evidence" value="ECO:0007669"/>
    <property type="project" value="TreeGrafter"/>
</dbReference>
<dbReference type="InterPro" id="IPR013130">
    <property type="entry name" value="Fe3_Rdtase_TM_dom"/>
</dbReference>
<dbReference type="InterPro" id="IPR039261">
    <property type="entry name" value="FNR_nucleotide-bd"/>
</dbReference>
<dbReference type="EMBL" id="OOIN01000001">
    <property type="protein sequence ID" value="SPO20052.1"/>
    <property type="molecule type" value="Genomic_DNA"/>
</dbReference>
<keyword evidence="8 14" id="KW-1133">Transmembrane helix</keyword>
<comment type="similarity">
    <text evidence="2">Belongs to the ferric reductase (FRE) family.</text>
</comment>
<dbReference type="InterPro" id="IPR017938">
    <property type="entry name" value="Riboflavin_synthase-like_b-brl"/>
</dbReference>
<keyword evidence="9" id="KW-0560">Oxidoreductase</keyword>
<keyword evidence="7" id="KW-0249">Electron transport</keyword>
<feature type="transmembrane region" description="Helical" evidence="14">
    <location>
        <begin position="164"/>
        <end position="185"/>
    </location>
</feature>
<evidence type="ECO:0000256" key="14">
    <source>
        <dbReference type="SAM" id="Phobius"/>
    </source>
</evidence>
<feature type="transmembrane region" description="Helical" evidence="14">
    <location>
        <begin position="52"/>
        <end position="70"/>
    </location>
</feature>
<dbReference type="SUPFAM" id="SSF52343">
    <property type="entry name" value="Ferredoxin reductase-like, C-terminal NADP-linked domain"/>
    <property type="match status" value="1"/>
</dbReference>
<accession>A0A5C3DPS9</accession>
<feature type="domain" description="FAD-binding FR-type" evidence="15">
    <location>
        <begin position="316"/>
        <end position="439"/>
    </location>
</feature>
<keyword evidence="11 14" id="KW-0472">Membrane</keyword>
<keyword evidence="10" id="KW-0406">Ion transport</keyword>
<feature type="region of interest" description="Disordered" evidence="13">
    <location>
        <begin position="525"/>
        <end position="549"/>
    </location>
</feature>
<dbReference type="SFLD" id="SFLDS00052">
    <property type="entry name" value="Ferric_Reductase_Domain"/>
    <property type="match status" value="1"/>
</dbReference>
<feature type="transmembrane region" description="Helical" evidence="14">
    <location>
        <begin position="272"/>
        <end position="290"/>
    </location>
</feature>
<keyword evidence="4" id="KW-0813">Transport</keyword>
<keyword evidence="6 14" id="KW-0812">Transmembrane</keyword>
<keyword evidence="17" id="KW-1185">Reference proteome</keyword>
<evidence type="ECO:0000256" key="1">
    <source>
        <dbReference type="ARBA" id="ARBA00004651"/>
    </source>
</evidence>
<evidence type="ECO:0000256" key="13">
    <source>
        <dbReference type="SAM" id="MobiDB-lite"/>
    </source>
</evidence>
<dbReference type="InterPro" id="IPR013121">
    <property type="entry name" value="Fe_red_NAD-bd_6"/>
</dbReference>
<gene>
    <name evidence="16" type="ORF">UTRI_00446_B</name>
</gene>
<evidence type="ECO:0000259" key="15">
    <source>
        <dbReference type="PROSITE" id="PS51384"/>
    </source>
</evidence>
<evidence type="ECO:0000256" key="9">
    <source>
        <dbReference type="ARBA" id="ARBA00023002"/>
    </source>
</evidence>
<comment type="subcellular location">
    <subcellularLocation>
        <location evidence="1">Cell membrane</location>
        <topology evidence="1">Multi-pass membrane protein</topology>
    </subcellularLocation>
</comment>
<dbReference type="CDD" id="cd06186">
    <property type="entry name" value="NOX_Duox_like_FAD_NADP"/>
    <property type="match status" value="1"/>
</dbReference>
<organism evidence="16 17">
    <name type="scientific">Ustilago trichophora</name>
    <dbReference type="NCBI Taxonomy" id="86804"/>
    <lineage>
        <taxon>Eukaryota</taxon>
        <taxon>Fungi</taxon>
        <taxon>Dikarya</taxon>
        <taxon>Basidiomycota</taxon>
        <taxon>Ustilaginomycotina</taxon>
        <taxon>Ustilaginomycetes</taxon>
        <taxon>Ustilaginales</taxon>
        <taxon>Ustilaginaceae</taxon>
        <taxon>Ustilago</taxon>
    </lineage>
</organism>
<dbReference type="Gene3D" id="3.40.50.80">
    <property type="entry name" value="Nucleotide-binding domain of ferredoxin-NADP reductase (FNR) module"/>
    <property type="match status" value="1"/>
</dbReference>
<dbReference type="InterPro" id="IPR017927">
    <property type="entry name" value="FAD-bd_FR_type"/>
</dbReference>
<dbReference type="Proteomes" id="UP000324022">
    <property type="component" value="Unassembled WGS sequence"/>
</dbReference>
<evidence type="ECO:0000256" key="8">
    <source>
        <dbReference type="ARBA" id="ARBA00022989"/>
    </source>
</evidence>
<evidence type="ECO:0000256" key="7">
    <source>
        <dbReference type="ARBA" id="ARBA00022982"/>
    </source>
</evidence>
<dbReference type="Pfam" id="PF08022">
    <property type="entry name" value="FAD_binding_8"/>
    <property type="match status" value="1"/>
</dbReference>
<evidence type="ECO:0000256" key="4">
    <source>
        <dbReference type="ARBA" id="ARBA00022448"/>
    </source>
</evidence>
<sequence length="620" mass="69452">MEHTILKRHKEVPGCVWKPGMVGPGCRPPSAVKKAAMAGKDSYYEMEKYSRITTWVLLAIVGVVILRNLVAKLRHSSNSKLSLSVLAIPGYKPLAAICRGVGYYRPKKIFARKTVLSEMVSADRFPSMGNILAFGVPAIGFTAWCFAIKPYYRPTVVWGSTPLGVRAGMIANAFFPWLFAFGLKFNPLTFLTGISHEKLQFYHQWTARIILFFAIVHTVPFLWQPVHDGGFSNLKAWYYYDKVWWTGTVALALLAWLVVSSFGYFRRMSYEFFVLQHVLTIILFLVFYFMHTRDLLNSWLWLWPSIGVWGFHVLFKFANSLRISRFTGVPATITLVDEDERLLKLEVAAPVSWQPGQHFFLRFPGINKAAPYQTHPFTVANLPSPDNNMDSHLMFYFKARDGLTRKIWEQLMRQPAVKGKVSTVLTVGLDGPYGSPFHPAAYHSDLMITGGVGMTSVLPALMSLCLAARSSRDVVTSKVAVHWSVQSMRIFDAFEPALRPMLEHLRALGVDASLDVYCREARSAQAEEGAEKDGSASPSSKSHSSSSMMTYHSERANVPSIITGFVNASKSARSVAVSVCGPASMLNETANTLSRLQWSHVLSSDSAIEELYLHTEAFDW</sequence>
<dbReference type="GO" id="GO:0015677">
    <property type="term" value="P:copper ion import"/>
    <property type="evidence" value="ECO:0007669"/>
    <property type="project" value="TreeGrafter"/>
</dbReference>
<dbReference type="GO" id="GO:0006879">
    <property type="term" value="P:intracellular iron ion homeostasis"/>
    <property type="evidence" value="ECO:0007669"/>
    <property type="project" value="TreeGrafter"/>
</dbReference>
<evidence type="ECO:0000256" key="3">
    <source>
        <dbReference type="ARBA" id="ARBA00012668"/>
    </source>
</evidence>
<evidence type="ECO:0000256" key="6">
    <source>
        <dbReference type="ARBA" id="ARBA00022692"/>
    </source>
</evidence>
<dbReference type="OrthoDB" id="17725at2759"/>
<feature type="transmembrane region" description="Helical" evidence="14">
    <location>
        <begin position="243"/>
        <end position="265"/>
    </location>
</feature>
<feature type="transmembrane region" description="Helical" evidence="14">
    <location>
        <begin position="205"/>
        <end position="223"/>
    </location>
</feature>
<evidence type="ECO:0000256" key="11">
    <source>
        <dbReference type="ARBA" id="ARBA00023136"/>
    </source>
</evidence>
<dbReference type="Pfam" id="PF01794">
    <property type="entry name" value="Ferric_reduct"/>
    <property type="match status" value="1"/>
</dbReference>
<proteinExistence type="inferred from homology"/>
<comment type="catalytic activity">
    <reaction evidence="12">
        <text>2 a Fe(II)-siderophore + NADP(+) + H(+) = 2 a Fe(III)-siderophore + NADPH</text>
        <dbReference type="Rhea" id="RHEA:28795"/>
        <dbReference type="Rhea" id="RHEA-COMP:11342"/>
        <dbReference type="Rhea" id="RHEA-COMP:11344"/>
        <dbReference type="ChEBI" id="CHEBI:15378"/>
        <dbReference type="ChEBI" id="CHEBI:29033"/>
        <dbReference type="ChEBI" id="CHEBI:29034"/>
        <dbReference type="ChEBI" id="CHEBI:57783"/>
        <dbReference type="ChEBI" id="CHEBI:58349"/>
        <dbReference type="EC" id="1.16.1.9"/>
    </reaction>
</comment>
<dbReference type="PANTHER" id="PTHR32361:SF23">
    <property type="entry name" value="FERRIC-CHELATE REDUCTASE"/>
    <property type="match status" value="1"/>
</dbReference>
<dbReference type="PANTHER" id="PTHR32361">
    <property type="entry name" value="FERRIC/CUPRIC REDUCTASE TRANSMEMBRANE COMPONENT"/>
    <property type="match status" value="1"/>
</dbReference>
<dbReference type="PROSITE" id="PS51384">
    <property type="entry name" value="FAD_FR"/>
    <property type="match status" value="1"/>
</dbReference>
<dbReference type="SUPFAM" id="SSF63380">
    <property type="entry name" value="Riboflavin synthase domain-like"/>
    <property type="match status" value="1"/>
</dbReference>
<keyword evidence="5" id="KW-1003">Cell membrane</keyword>
<reference evidence="16 17" key="1">
    <citation type="submission" date="2018-03" db="EMBL/GenBank/DDBJ databases">
        <authorList>
            <person name="Guldener U."/>
        </authorList>
    </citation>
    <scope>NUCLEOTIDE SEQUENCE [LARGE SCALE GENOMIC DNA]</scope>
    <source>
        <strain evidence="16 17">NBRC100155</strain>
    </source>
</reference>
<dbReference type="EC" id="1.16.1.9" evidence="3"/>
<name>A0A5C3DPS9_9BASI</name>
<evidence type="ECO:0000256" key="5">
    <source>
        <dbReference type="ARBA" id="ARBA00022475"/>
    </source>
</evidence>
<evidence type="ECO:0000256" key="2">
    <source>
        <dbReference type="ARBA" id="ARBA00006278"/>
    </source>
</evidence>
<feature type="compositionally biased region" description="Low complexity" evidence="13">
    <location>
        <begin position="535"/>
        <end position="547"/>
    </location>
</feature>
<dbReference type="InterPro" id="IPR013112">
    <property type="entry name" value="FAD-bd_8"/>
</dbReference>
<evidence type="ECO:0000313" key="17">
    <source>
        <dbReference type="Proteomes" id="UP000324022"/>
    </source>
</evidence>
<dbReference type="SFLD" id="SFLDG01168">
    <property type="entry name" value="Ferric_reductase_subgroup_(FRE"/>
    <property type="match status" value="1"/>
</dbReference>
<feature type="transmembrane region" description="Helical" evidence="14">
    <location>
        <begin position="296"/>
        <end position="315"/>
    </location>
</feature>
<dbReference type="AlphaFoldDB" id="A0A5C3DPS9"/>
<evidence type="ECO:0000313" key="16">
    <source>
        <dbReference type="EMBL" id="SPO20052.1"/>
    </source>
</evidence>
<dbReference type="Pfam" id="PF08030">
    <property type="entry name" value="NAD_binding_6"/>
    <property type="match status" value="1"/>
</dbReference>
<evidence type="ECO:0000256" key="10">
    <source>
        <dbReference type="ARBA" id="ARBA00023065"/>
    </source>
</evidence>